<dbReference type="InterPro" id="IPR036953">
    <property type="entry name" value="GreA/GreB_C_sf"/>
</dbReference>
<dbReference type="EMBL" id="LBPV01000036">
    <property type="protein sequence ID" value="KKP64962.1"/>
    <property type="molecule type" value="Genomic_DNA"/>
</dbReference>
<protein>
    <recommendedName>
        <fullName evidence="2">Transcription elongation factor GreA</fullName>
    </recommendedName>
    <alternativeName>
        <fullName evidence="6">Transcript cleavage factor GreA</fullName>
    </alternativeName>
</protein>
<dbReference type="Gene3D" id="1.10.287.180">
    <property type="entry name" value="Transcription elongation factor, GreA/GreB, N-terminal domain"/>
    <property type="match status" value="1"/>
</dbReference>
<keyword evidence="5" id="KW-0804">Transcription</keyword>
<evidence type="ECO:0000256" key="7">
    <source>
        <dbReference type="SAM" id="Coils"/>
    </source>
</evidence>
<evidence type="ECO:0000313" key="10">
    <source>
        <dbReference type="EMBL" id="KKP64962.1"/>
    </source>
</evidence>
<dbReference type="GO" id="GO:0032784">
    <property type="term" value="P:regulation of DNA-templated transcription elongation"/>
    <property type="evidence" value="ECO:0007669"/>
    <property type="project" value="InterPro"/>
</dbReference>
<keyword evidence="7" id="KW-0175">Coiled coil</keyword>
<evidence type="ECO:0000256" key="2">
    <source>
        <dbReference type="ARBA" id="ARBA00013729"/>
    </source>
</evidence>
<name>A0A0G0EBX2_9BACT</name>
<evidence type="ECO:0000256" key="3">
    <source>
        <dbReference type="ARBA" id="ARBA00023015"/>
    </source>
</evidence>
<evidence type="ECO:0000256" key="5">
    <source>
        <dbReference type="ARBA" id="ARBA00023163"/>
    </source>
</evidence>
<dbReference type="SUPFAM" id="SSF54534">
    <property type="entry name" value="FKBP-like"/>
    <property type="match status" value="1"/>
</dbReference>
<dbReference type="Proteomes" id="UP000033866">
    <property type="component" value="Unassembled WGS sequence"/>
</dbReference>
<dbReference type="Pfam" id="PF03449">
    <property type="entry name" value="GreA_GreB_N"/>
    <property type="match status" value="1"/>
</dbReference>
<reference evidence="10 11" key="1">
    <citation type="journal article" date="2015" name="Nature">
        <title>rRNA introns, odd ribosomes, and small enigmatic genomes across a large radiation of phyla.</title>
        <authorList>
            <person name="Brown C.T."/>
            <person name="Hug L.A."/>
            <person name="Thomas B.C."/>
            <person name="Sharon I."/>
            <person name="Castelle C.J."/>
            <person name="Singh A."/>
            <person name="Wilkins M.J."/>
            <person name="Williams K.H."/>
            <person name="Banfield J.F."/>
        </authorList>
    </citation>
    <scope>NUCLEOTIDE SEQUENCE [LARGE SCALE GENOMIC DNA]</scope>
</reference>
<feature type="coiled-coil region" evidence="7">
    <location>
        <begin position="19"/>
        <end position="86"/>
    </location>
</feature>
<dbReference type="SUPFAM" id="SSF46557">
    <property type="entry name" value="GreA transcript cleavage protein, N-terminal domain"/>
    <property type="match status" value="1"/>
</dbReference>
<evidence type="ECO:0000256" key="1">
    <source>
        <dbReference type="ARBA" id="ARBA00008213"/>
    </source>
</evidence>
<comment type="similarity">
    <text evidence="1">Belongs to the GreA/GreB family.</text>
</comment>
<dbReference type="FunFam" id="1.10.287.180:FF:000001">
    <property type="entry name" value="Transcription elongation factor GreA"/>
    <property type="match status" value="1"/>
</dbReference>
<keyword evidence="10" id="KW-0648">Protein biosynthesis</keyword>
<evidence type="ECO:0000256" key="4">
    <source>
        <dbReference type="ARBA" id="ARBA00023125"/>
    </source>
</evidence>
<dbReference type="PANTHER" id="PTHR30437">
    <property type="entry name" value="TRANSCRIPTION ELONGATION FACTOR GREA"/>
    <property type="match status" value="1"/>
</dbReference>
<dbReference type="GO" id="GO:0003677">
    <property type="term" value="F:DNA binding"/>
    <property type="evidence" value="ECO:0007669"/>
    <property type="project" value="UniProtKB-KW"/>
</dbReference>
<organism evidence="10 11">
    <name type="scientific">candidate division WS6 bacterium GW2011_GWE1_34_7</name>
    <dbReference type="NCBI Taxonomy" id="1619093"/>
    <lineage>
        <taxon>Bacteria</taxon>
        <taxon>Candidatus Dojkabacteria</taxon>
    </lineage>
</organism>
<keyword evidence="4" id="KW-0238">DNA-binding</keyword>
<dbReference type="PIRSF" id="PIRSF006092">
    <property type="entry name" value="GreA_GreB"/>
    <property type="match status" value="1"/>
</dbReference>
<dbReference type="GO" id="GO:0003746">
    <property type="term" value="F:translation elongation factor activity"/>
    <property type="evidence" value="ECO:0007669"/>
    <property type="project" value="UniProtKB-KW"/>
</dbReference>
<dbReference type="InterPro" id="IPR001437">
    <property type="entry name" value="Tscrpt_elong_fac_GreA/B_C"/>
</dbReference>
<feature type="domain" description="Transcription elongation factor GreA/GreB C-terminal" evidence="8">
    <location>
        <begin position="84"/>
        <end position="155"/>
    </location>
</feature>
<feature type="domain" description="Transcription elongation factor GreA/GreB N-terminal" evidence="9">
    <location>
        <begin position="8"/>
        <end position="78"/>
    </location>
</feature>
<keyword evidence="10" id="KW-0251">Elongation factor</keyword>
<evidence type="ECO:0000259" key="9">
    <source>
        <dbReference type="Pfam" id="PF03449"/>
    </source>
</evidence>
<comment type="caution">
    <text evidence="10">The sequence shown here is derived from an EMBL/GenBank/DDBJ whole genome shotgun (WGS) entry which is preliminary data.</text>
</comment>
<dbReference type="GO" id="GO:0070063">
    <property type="term" value="F:RNA polymerase binding"/>
    <property type="evidence" value="ECO:0007669"/>
    <property type="project" value="InterPro"/>
</dbReference>
<dbReference type="Gene3D" id="3.10.50.30">
    <property type="entry name" value="Transcription elongation factor, GreA/GreB, C-terminal domain"/>
    <property type="match status" value="1"/>
</dbReference>
<dbReference type="AlphaFoldDB" id="A0A0G0EBX2"/>
<dbReference type="InterPro" id="IPR036805">
    <property type="entry name" value="Tscrpt_elong_fac_GreA/B_N_sf"/>
</dbReference>
<accession>A0A0G0EBX2</accession>
<gene>
    <name evidence="10" type="ORF">UR61_C0036G0006</name>
</gene>
<dbReference type="InterPro" id="IPR023459">
    <property type="entry name" value="Tscrpt_elong_fac_GreA/B_fam"/>
</dbReference>
<evidence type="ECO:0000313" key="11">
    <source>
        <dbReference type="Proteomes" id="UP000033866"/>
    </source>
</evidence>
<dbReference type="Pfam" id="PF01272">
    <property type="entry name" value="GreA_GreB"/>
    <property type="match status" value="1"/>
</dbReference>
<evidence type="ECO:0000259" key="8">
    <source>
        <dbReference type="Pfam" id="PF01272"/>
    </source>
</evidence>
<dbReference type="InterPro" id="IPR022691">
    <property type="entry name" value="Tscrpt_elong_fac_GreA/B_N"/>
</dbReference>
<proteinExistence type="inferred from homology"/>
<dbReference type="GO" id="GO:0006354">
    <property type="term" value="P:DNA-templated transcription elongation"/>
    <property type="evidence" value="ECO:0007669"/>
    <property type="project" value="TreeGrafter"/>
</dbReference>
<keyword evidence="3" id="KW-0805">Transcription regulation</keyword>
<evidence type="ECO:0000256" key="6">
    <source>
        <dbReference type="ARBA" id="ARBA00030776"/>
    </source>
</evidence>
<sequence length="156" mass="17336">MAVHNSKILLTKEGVAKLAKELKKREGEIRTKLQETLNQMRSQGDLRENDGYSIAIEDFQNNEEKISEIKDKLEKAEVVVKRKSTKVEVGSKVTIECEGGQLKTFDIVGDSEANPLESKVSYKSPIGGSLLEKKKGNKVTIETPSGKMTCKIVEIQ</sequence>
<dbReference type="PANTHER" id="PTHR30437:SF4">
    <property type="entry name" value="TRANSCRIPTION ELONGATION FACTOR GREA"/>
    <property type="match status" value="1"/>
</dbReference>